<evidence type="ECO:0000313" key="1">
    <source>
        <dbReference type="EMBL" id="GFD55669.1"/>
    </source>
</evidence>
<dbReference type="EMBL" id="BKCJ011820302">
    <property type="protein sequence ID" value="GFD55669.1"/>
    <property type="molecule type" value="Genomic_DNA"/>
</dbReference>
<comment type="caution">
    <text evidence="1">The sequence shown here is derived from an EMBL/GenBank/DDBJ whole genome shotgun (WGS) entry which is preliminary data.</text>
</comment>
<dbReference type="AlphaFoldDB" id="A0A699X7Z5"/>
<proteinExistence type="predicted"/>
<organism evidence="1">
    <name type="scientific">Tanacetum cinerariifolium</name>
    <name type="common">Dalmatian daisy</name>
    <name type="synonym">Chrysanthemum cinerariifolium</name>
    <dbReference type="NCBI Taxonomy" id="118510"/>
    <lineage>
        <taxon>Eukaryota</taxon>
        <taxon>Viridiplantae</taxon>
        <taxon>Streptophyta</taxon>
        <taxon>Embryophyta</taxon>
        <taxon>Tracheophyta</taxon>
        <taxon>Spermatophyta</taxon>
        <taxon>Magnoliopsida</taxon>
        <taxon>eudicotyledons</taxon>
        <taxon>Gunneridae</taxon>
        <taxon>Pentapetalae</taxon>
        <taxon>asterids</taxon>
        <taxon>campanulids</taxon>
        <taxon>Asterales</taxon>
        <taxon>Asteraceae</taxon>
        <taxon>Asteroideae</taxon>
        <taxon>Anthemideae</taxon>
        <taxon>Anthemidinae</taxon>
        <taxon>Tanacetum</taxon>
    </lineage>
</organism>
<accession>A0A699X7Z5</accession>
<protein>
    <submittedName>
        <fullName evidence="1">Uncharacterized protein</fullName>
    </submittedName>
</protein>
<reference evidence="1" key="1">
    <citation type="journal article" date="2019" name="Sci. Rep.">
        <title>Draft genome of Tanacetum cinerariifolium, the natural source of mosquito coil.</title>
        <authorList>
            <person name="Yamashiro T."/>
            <person name="Shiraishi A."/>
            <person name="Satake H."/>
            <person name="Nakayama K."/>
        </authorList>
    </citation>
    <scope>NUCLEOTIDE SEQUENCE</scope>
</reference>
<name>A0A699X7Z5_TANCI</name>
<sequence length="78" mass="8575">MAQLISPHKARAWIFGSATSYMPLLDGRENDKQPATAMSYLSIDSEQLGSVSDAFASLATIRSHIRHDTPACLSVLYY</sequence>
<gene>
    <name evidence="1" type="ORF">Tci_927638</name>
</gene>